<name>A0A0F9EYR9_9ZZZZ</name>
<protein>
    <submittedName>
        <fullName evidence="1">Uncharacterized protein</fullName>
    </submittedName>
</protein>
<comment type="caution">
    <text evidence="1">The sequence shown here is derived from an EMBL/GenBank/DDBJ whole genome shotgun (WGS) entry which is preliminary data.</text>
</comment>
<accession>A0A0F9EYR9</accession>
<dbReference type="AlphaFoldDB" id="A0A0F9EYR9"/>
<feature type="non-terminal residue" evidence="1">
    <location>
        <position position="251"/>
    </location>
</feature>
<dbReference type="EMBL" id="LAZR01023235">
    <property type="protein sequence ID" value="KKL79204.1"/>
    <property type="molecule type" value="Genomic_DNA"/>
</dbReference>
<gene>
    <name evidence="1" type="ORF">LCGC14_2017160</name>
</gene>
<proteinExistence type="predicted"/>
<reference evidence="1" key="1">
    <citation type="journal article" date="2015" name="Nature">
        <title>Complex archaea that bridge the gap between prokaryotes and eukaryotes.</title>
        <authorList>
            <person name="Spang A."/>
            <person name="Saw J.H."/>
            <person name="Jorgensen S.L."/>
            <person name="Zaremba-Niedzwiedzka K."/>
            <person name="Martijn J."/>
            <person name="Lind A.E."/>
            <person name="van Eijk R."/>
            <person name="Schleper C."/>
            <person name="Guy L."/>
            <person name="Ettema T.J."/>
        </authorList>
    </citation>
    <scope>NUCLEOTIDE SEQUENCE</scope>
</reference>
<sequence length="251" mass="28720">MPDIRPETFDRLSRSVQRTTGVVADIFFQQRQKLYNAEVEKQYIDATYQMNRVFDDFMTSLNERAGEYSQFMTDWTKVEQEAERNLTAGMTLPEAKQKFDRQFQATEGRRRSQINDIQVNSQVAVTTADYKAKIEDVSSGTDPTNELATLIQSVRDSGMWREDQIKEEEENASHRIEGNRYYAAADALAAGGTQQDVDAGVAFLAGDKNTPEWDDQERNSQIGKFRSIWNSRMAGQKSKQHELSLNQYVDA</sequence>
<organism evidence="1">
    <name type="scientific">marine sediment metagenome</name>
    <dbReference type="NCBI Taxonomy" id="412755"/>
    <lineage>
        <taxon>unclassified sequences</taxon>
        <taxon>metagenomes</taxon>
        <taxon>ecological metagenomes</taxon>
    </lineage>
</organism>
<evidence type="ECO:0000313" key="1">
    <source>
        <dbReference type="EMBL" id="KKL79204.1"/>
    </source>
</evidence>